<accession>A0A6L2Q684</accession>
<dbReference type="EMBL" id="BLKM01002032">
    <property type="protein sequence ID" value="GFG40409.1"/>
    <property type="molecule type" value="Genomic_DNA"/>
</dbReference>
<dbReference type="InParanoid" id="A0A6L2Q684"/>
<dbReference type="Proteomes" id="UP000502823">
    <property type="component" value="Unassembled WGS sequence"/>
</dbReference>
<gene>
    <name evidence="2" type="ORF">Cfor_03342</name>
</gene>
<sequence length="68" mass="7590">MLWSGSRYRRSNGVGGGRRQQGLSSPVEVAVRNDRFFIGSRYGKRSEEPPATTDGTYWIKVTDIVGLI</sequence>
<name>A0A6L2Q684_COPFO</name>
<proteinExistence type="predicted"/>
<keyword evidence="3" id="KW-1185">Reference proteome</keyword>
<organism evidence="2 3">
    <name type="scientific">Coptotermes formosanus</name>
    <name type="common">Formosan subterranean termite</name>
    <dbReference type="NCBI Taxonomy" id="36987"/>
    <lineage>
        <taxon>Eukaryota</taxon>
        <taxon>Metazoa</taxon>
        <taxon>Ecdysozoa</taxon>
        <taxon>Arthropoda</taxon>
        <taxon>Hexapoda</taxon>
        <taxon>Insecta</taxon>
        <taxon>Pterygota</taxon>
        <taxon>Neoptera</taxon>
        <taxon>Polyneoptera</taxon>
        <taxon>Dictyoptera</taxon>
        <taxon>Blattodea</taxon>
        <taxon>Blattoidea</taxon>
        <taxon>Termitoidae</taxon>
        <taxon>Rhinotermitidae</taxon>
        <taxon>Coptotermes</taxon>
    </lineage>
</organism>
<evidence type="ECO:0000313" key="2">
    <source>
        <dbReference type="EMBL" id="GFG40409.1"/>
    </source>
</evidence>
<comment type="caution">
    <text evidence="2">The sequence shown here is derived from an EMBL/GenBank/DDBJ whole genome shotgun (WGS) entry which is preliminary data.</text>
</comment>
<dbReference type="AlphaFoldDB" id="A0A6L2Q684"/>
<evidence type="ECO:0000256" key="1">
    <source>
        <dbReference type="SAM" id="MobiDB-lite"/>
    </source>
</evidence>
<reference evidence="3" key="1">
    <citation type="submission" date="2020-01" db="EMBL/GenBank/DDBJ databases">
        <title>Draft genome sequence of the Termite Coptotermes fromosanus.</title>
        <authorList>
            <person name="Itakura S."/>
            <person name="Yosikawa Y."/>
            <person name="Umezawa K."/>
        </authorList>
    </citation>
    <scope>NUCLEOTIDE SEQUENCE [LARGE SCALE GENOMIC DNA]</scope>
</reference>
<evidence type="ECO:0000313" key="3">
    <source>
        <dbReference type="Proteomes" id="UP000502823"/>
    </source>
</evidence>
<dbReference type="OrthoDB" id="6350276at2759"/>
<feature type="region of interest" description="Disordered" evidence="1">
    <location>
        <begin position="1"/>
        <end position="25"/>
    </location>
</feature>
<protein>
    <submittedName>
        <fullName evidence="2">Uncharacterized protein</fullName>
    </submittedName>
</protein>